<accession>A0A1X1WA11</accession>
<dbReference type="EMBL" id="LQPC01000052">
    <property type="protein sequence ID" value="ORV83455.1"/>
    <property type="molecule type" value="Genomic_DNA"/>
</dbReference>
<gene>
    <name evidence="1" type="ORF">AWC12_26255</name>
</gene>
<evidence type="ECO:0000313" key="1">
    <source>
        <dbReference type="EMBL" id="ORV83455.1"/>
    </source>
</evidence>
<proteinExistence type="predicted"/>
<comment type="caution">
    <text evidence="1">The sequence shown here is derived from an EMBL/GenBank/DDBJ whole genome shotgun (WGS) entry which is preliminary data.</text>
</comment>
<name>A0A1X1WA11_MYCIR</name>
<organism evidence="1 2">
    <name type="scientific">Mycolicibacterium iranicum</name>
    <name type="common">Mycobacterium iranicum</name>
    <dbReference type="NCBI Taxonomy" id="912594"/>
    <lineage>
        <taxon>Bacteria</taxon>
        <taxon>Bacillati</taxon>
        <taxon>Actinomycetota</taxon>
        <taxon>Actinomycetes</taxon>
        <taxon>Mycobacteriales</taxon>
        <taxon>Mycobacteriaceae</taxon>
        <taxon>Mycolicibacterium</taxon>
    </lineage>
</organism>
<sequence>MDRTTPGDRWNSEQRRIFQGAGDSMSKAVNAFEQIRPNARSLLLQELISQAVIYFRAYVDSLPTYTAEDRYSANAAVNFANAVTYLCSAVSLVQKIEFQGAVRVSSIAPPAIQVNAIPESPEPCADFMALLDLQNTVLRGWSETDSARPATQWTPQEKALNNAARAVLLKDSEQFRRLADKYSGSVFADLVFTQAAYMRAYADAIPTYVPDDNWLWKVSTGLGGGLGAACKASR</sequence>
<evidence type="ECO:0000313" key="2">
    <source>
        <dbReference type="Proteomes" id="UP000193622"/>
    </source>
</evidence>
<dbReference type="AlphaFoldDB" id="A0A1X1WA11"/>
<reference evidence="1 2" key="1">
    <citation type="submission" date="2016-01" db="EMBL/GenBank/DDBJ databases">
        <title>The new phylogeny of the genus Mycobacterium.</title>
        <authorList>
            <person name="Tarcisio F."/>
            <person name="Conor M."/>
            <person name="Antonella G."/>
            <person name="Elisabetta G."/>
            <person name="Giulia F.S."/>
            <person name="Sara T."/>
            <person name="Anna F."/>
            <person name="Clotilde B."/>
            <person name="Roberto B."/>
            <person name="Veronica D.S."/>
            <person name="Fabio R."/>
            <person name="Monica P."/>
            <person name="Olivier J."/>
            <person name="Enrico T."/>
            <person name="Nicola S."/>
        </authorList>
    </citation>
    <scope>NUCLEOTIDE SEQUENCE [LARGE SCALE GENOMIC DNA]</scope>
    <source>
        <strain evidence="1 2">DSM 45541</strain>
    </source>
</reference>
<protein>
    <submittedName>
        <fullName evidence="1">Uncharacterized protein</fullName>
    </submittedName>
</protein>
<dbReference type="Proteomes" id="UP000193622">
    <property type="component" value="Unassembled WGS sequence"/>
</dbReference>